<evidence type="ECO:0000313" key="8">
    <source>
        <dbReference type="EMBL" id="KAG7660410.1"/>
    </source>
</evidence>
<keyword evidence="5 6" id="KW-0472">Membrane</keyword>
<dbReference type="InterPro" id="IPR000326">
    <property type="entry name" value="PAP2/HPO"/>
</dbReference>
<dbReference type="OrthoDB" id="302705at2759"/>
<evidence type="ECO:0000256" key="6">
    <source>
        <dbReference type="SAM" id="Phobius"/>
    </source>
</evidence>
<evidence type="ECO:0000256" key="1">
    <source>
        <dbReference type="ARBA" id="ARBA00004141"/>
    </source>
</evidence>
<dbReference type="UniPathway" id="UPA00378"/>
<feature type="transmembrane region" description="Helical" evidence="6">
    <location>
        <begin position="113"/>
        <end position="131"/>
    </location>
</feature>
<feature type="transmembrane region" description="Helical" evidence="6">
    <location>
        <begin position="170"/>
        <end position="191"/>
    </location>
</feature>
<keyword evidence="3" id="KW-0378">Hydrolase</keyword>
<feature type="transmembrane region" description="Helical" evidence="6">
    <location>
        <begin position="143"/>
        <end position="164"/>
    </location>
</feature>
<keyword evidence="2 6" id="KW-0812">Transmembrane</keyword>
<dbReference type="Proteomes" id="UP000694255">
    <property type="component" value="Unassembled WGS sequence"/>
</dbReference>
<feature type="domain" description="Phosphatidic acid phosphatase type 2/haloperoxidase" evidence="7">
    <location>
        <begin position="71"/>
        <end position="185"/>
    </location>
</feature>
<keyword evidence="4 6" id="KW-1133">Transmembrane helix</keyword>
<evidence type="ECO:0000313" key="9">
    <source>
        <dbReference type="Proteomes" id="UP000694255"/>
    </source>
</evidence>
<dbReference type="CDD" id="cd03382">
    <property type="entry name" value="PAP2_dolichyldiphosphatase"/>
    <property type="match status" value="1"/>
</dbReference>
<dbReference type="Pfam" id="PF01569">
    <property type="entry name" value="PAP2"/>
    <property type="match status" value="1"/>
</dbReference>
<protein>
    <recommendedName>
        <fullName evidence="7">Phosphatidic acid phosphatase type 2/haloperoxidase domain-containing protein</fullName>
    </recommendedName>
</protein>
<comment type="caution">
    <text evidence="8">The sequence shown here is derived from an EMBL/GenBank/DDBJ whole genome shotgun (WGS) entry which is preliminary data.</text>
</comment>
<evidence type="ECO:0000256" key="4">
    <source>
        <dbReference type="ARBA" id="ARBA00022989"/>
    </source>
</evidence>
<dbReference type="GeneID" id="73472865"/>
<evidence type="ECO:0000256" key="2">
    <source>
        <dbReference type="ARBA" id="ARBA00022692"/>
    </source>
</evidence>
<name>A0A8J5US53_9ASCO</name>
<dbReference type="SMART" id="SM00014">
    <property type="entry name" value="acidPPc"/>
    <property type="match status" value="1"/>
</dbReference>
<dbReference type="GO" id="GO:0042392">
    <property type="term" value="F:sphingosine-1-phosphate phosphatase activity"/>
    <property type="evidence" value="ECO:0007669"/>
    <property type="project" value="TreeGrafter"/>
</dbReference>
<feature type="transmembrane region" description="Helical" evidence="6">
    <location>
        <begin position="37"/>
        <end position="61"/>
    </location>
</feature>
<keyword evidence="9" id="KW-1185">Reference proteome</keyword>
<gene>
    <name evidence="8" type="ORF">J8A68_006066</name>
</gene>
<evidence type="ECO:0000259" key="7">
    <source>
        <dbReference type="SMART" id="SM00014"/>
    </source>
</evidence>
<dbReference type="GO" id="GO:0016020">
    <property type="term" value="C:membrane"/>
    <property type="evidence" value="ECO:0007669"/>
    <property type="project" value="UniProtKB-SubCell"/>
</dbReference>
<dbReference type="AlphaFoldDB" id="A0A8J5US53"/>
<dbReference type="PANTHER" id="PTHR14969:SF59">
    <property type="entry name" value="DOLICHYLDIPHOSPHATASE"/>
    <property type="match status" value="1"/>
</dbReference>
<accession>A0A8J5US53</accession>
<evidence type="ECO:0000256" key="5">
    <source>
        <dbReference type="ARBA" id="ARBA00023136"/>
    </source>
</evidence>
<comment type="subcellular location">
    <subcellularLocation>
        <location evidence="1">Membrane</location>
        <topology evidence="1">Multi-pass membrane protein</topology>
    </subcellularLocation>
</comment>
<dbReference type="RefSeq" id="XP_049260644.1">
    <property type="nucleotide sequence ID" value="XM_049410199.1"/>
</dbReference>
<evidence type="ECO:0000256" key="3">
    <source>
        <dbReference type="ARBA" id="ARBA00022801"/>
    </source>
</evidence>
<sequence>MNLFNDTTTVDMTKLYPNYKPVPFDNTYVLYDPQDPLSLICVHLSLLPIYIMIFYTSWFLITREIEPVIIVGGHLCNEIANKIVKRLFKHPRPEFHKDFGIGSYSLTYGMPSAHSQFMAFFAAYFICIVMFKVDHLSMIGKLGGCGVLVLAMVSVAFSRVYLLYHTIPQVAVGIMIGFVLGLGFFVVSSMAREQPNQLKHYLTG</sequence>
<reference evidence="8 9" key="1">
    <citation type="journal article" date="2021" name="DNA Res.">
        <title>Genome analysis of Candida subhashii reveals its hybrid nature and dual mitochondrial genome conformations.</title>
        <authorList>
            <person name="Mixao V."/>
            <person name="Hegedusova E."/>
            <person name="Saus E."/>
            <person name="Pryszcz L.P."/>
            <person name="Cillingova A."/>
            <person name="Nosek J."/>
            <person name="Gabaldon T."/>
        </authorList>
    </citation>
    <scope>NUCLEOTIDE SEQUENCE [LARGE SCALE GENOMIC DNA]</scope>
    <source>
        <strain evidence="8 9">CBS 10753</strain>
    </source>
</reference>
<organism evidence="8 9">
    <name type="scientific">[Candida] subhashii</name>
    <dbReference type="NCBI Taxonomy" id="561895"/>
    <lineage>
        <taxon>Eukaryota</taxon>
        <taxon>Fungi</taxon>
        <taxon>Dikarya</taxon>
        <taxon>Ascomycota</taxon>
        <taxon>Saccharomycotina</taxon>
        <taxon>Pichiomycetes</taxon>
        <taxon>Debaryomycetaceae</taxon>
        <taxon>Spathaspora</taxon>
    </lineage>
</organism>
<dbReference type="EMBL" id="JAGSYN010000306">
    <property type="protein sequence ID" value="KAG7660410.1"/>
    <property type="molecule type" value="Genomic_DNA"/>
</dbReference>
<dbReference type="PANTHER" id="PTHR14969">
    <property type="entry name" value="SPHINGOSINE-1-PHOSPHATE PHOSPHOHYDROLASE"/>
    <property type="match status" value="1"/>
</dbReference>
<proteinExistence type="predicted"/>
<dbReference type="InterPro" id="IPR039667">
    <property type="entry name" value="Dolichyldiphosphatase_PAP2"/>
</dbReference>